<sequence>MAVLGQPLFLTLDILFFLGSERWIIMLCSIKARNLRLSSKGCDMRVRQMFADLVLVLVQSSTMPMPSLDSSSQADKLIHVKGGAKCIRVLHIVLKNEYKGSAVTCLAPYVLALESWVTKTLHANARTKIKKEGIVEILNLTDTLLFSIMIDLLVLPPLAEYFTNLTLLDDLVTSMINEDEDETSACTNVGSSSAEVAERMKIHKEEHLRTRPWEEDRSLKRCVFALMVKYLPE</sequence>
<dbReference type="RefSeq" id="XP_043037849.1">
    <property type="nucleotide sequence ID" value="XM_043184276.1"/>
</dbReference>
<dbReference type="EMBL" id="MU250540">
    <property type="protein sequence ID" value="KAG7444349.1"/>
    <property type="molecule type" value="Genomic_DNA"/>
</dbReference>
<proteinExistence type="predicted"/>
<reference evidence="1" key="1">
    <citation type="submission" date="2020-11" db="EMBL/GenBank/DDBJ databases">
        <title>Adaptations for nitrogen fixation in a non-lichenized fungal sporocarp promotes dispersal by wood-feeding termites.</title>
        <authorList>
            <consortium name="DOE Joint Genome Institute"/>
            <person name="Koch R.A."/>
            <person name="Yoon G."/>
            <person name="Arayal U."/>
            <person name="Lail K."/>
            <person name="Amirebrahimi M."/>
            <person name="Labutti K."/>
            <person name="Lipzen A."/>
            <person name="Riley R."/>
            <person name="Barry K."/>
            <person name="Henrissat B."/>
            <person name="Grigoriev I.V."/>
            <person name="Herr J.R."/>
            <person name="Aime M.C."/>
        </authorList>
    </citation>
    <scope>NUCLEOTIDE SEQUENCE</scope>
    <source>
        <strain evidence="1">MCA 3950</strain>
    </source>
</reference>
<dbReference type="GeneID" id="66106573"/>
<name>A0A9P8AQP9_9AGAR</name>
<organism evidence="1 2">
    <name type="scientific">Guyanagaster necrorhizus</name>
    <dbReference type="NCBI Taxonomy" id="856835"/>
    <lineage>
        <taxon>Eukaryota</taxon>
        <taxon>Fungi</taxon>
        <taxon>Dikarya</taxon>
        <taxon>Basidiomycota</taxon>
        <taxon>Agaricomycotina</taxon>
        <taxon>Agaricomycetes</taxon>
        <taxon>Agaricomycetidae</taxon>
        <taxon>Agaricales</taxon>
        <taxon>Marasmiineae</taxon>
        <taxon>Physalacriaceae</taxon>
        <taxon>Guyanagaster</taxon>
    </lineage>
</organism>
<dbReference type="OrthoDB" id="3188288at2759"/>
<gene>
    <name evidence="1" type="ORF">BT62DRAFT_921180</name>
</gene>
<dbReference type="AlphaFoldDB" id="A0A9P8AQP9"/>
<protein>
    <submittedName>
        <fullName evidence="1">Uncharacterized protein</fullName>
    </submittedName>
</protein>
<keyword evidence="2" id="KW-1185">Reference proteome</keyword>
<dbReference type="Proteomes" id="UP000812287">
    <property type="component" value="Unassembled WGS sequence"/>
</dbReference>
<evidence type="ECO:0000313" key="1">
    <source>
        <dbReference type="EMBL" id="KAG7444349.1"/>
    </source>
</evidence>
<comment type="caution">
    <text evidence="1">The sequence shown here is derived from an EMBL/GenBank/DDBJ whole genome shotgun (WGS) entry which is preliminary data.</text>
</comment>
<accession>A0A9P8AQP9</accession>
<evidence type="ECO:0000313" key="2">
    <source>
        <dbReference type="Proteomes" id="UP000812287"/>
    </source>
</evidence>